<dbReference type="Proteomes" id="UP001140087">
    <property type="component" value="Unassembled WGS sequence"/>
</dbReference>
<name>A0ACC1L8N0_9FUNG</name>
<comment type="caution">
    <text evidence="1">The sequence shown here is derived from an EMBL/GenBank/DDBJ whole genome shotgun (WGS) entry which is preliminary data.</text>
</comment>
<protein>
    <submittedName>
        <fullName evidence="1">Uncharacterized protein</fullName>
    </submittedName>
</protein>
<evidence type="ECO:0000313" key="2">
    <source>
        <dbReference type="Proteomes" id="UP001140087"/>
    </source>
</evidence>
<accession>A0ACC1L8N0</accession>
<keyword evidence="2" id="KW-1185">Reference proteome</keyword>
<dbReference type="EMBL" id="JANBUN010000527">
    <property type="protein sequence ID" value="KAJ2803083.1"/>
    <property type="molecule type" value="Genomic_DNA"/>
</dbReference>
<gene>
    <name evidence="1" type="ORF">H4R21_002172</name>
</gene>
<proteinExistence type="predicted"/>
<evidence type="ECO:0000313" key="1">
    <source>
        <dbReference type="EMBL" id="KAJ2803083.1"/>
    </source>
</evidence>
<reference evidence="1" key="1">
    <citation type="submission" date="2022-07" db="EMBL/GenBank/DDBJ databases">
        <title>Phylogenomic reconstructions and comparative analyses of Kickxellomycotina fungi.</title>
        <authorList>
            <person name="Reynolds N.K."/>
            <person name="Stajich J.E."/>
            <person name="Barry K."/>
            <person name="Grigoriev I.V."/>
            <person name="Crous P."/>
            <person name="Smith M.E."/>
        </authorList>
    </citation>
    <scope>NUCLEOTIDE SEQUENCE</scope>
    <source>
        <strain evidence="1">BCRC 34780</strain>
    </source>
</reference>
<sequence>MSGSPGTAAAALTAVLAELGAQQQTLVARLQALRAELASGGTACDGDDEELLATLTHYVSQASLIRRRMVLLQGRVGDLKRRSLRLGEHRAQQSRQVAEWVSQERGRVVPMAPVAASLPPQAPTAPEQSHSQSPPLQAVAVRRNQLPLADAEPGCRPQSAPQPSGLAGWAPPGSPAAGGLGGLLSQPAAASSAASSSPTPSVASVPAAQPPEAAAPIAVVKRKGRRRLQQIE</sequence>
<organism evidence="1 2">
    <name type="scientific">Coemansia helicoidea</name>
    <dbReference type="NCBI Taxonomy" id="1286919"/>
    <lineage>
        <taxon>Eukaryota</taxon>
        <taxon>Fungi</taxon>
        <taxon>Fungi incertae sedis</taxon>
        <taxon>Zoopagomycota</taxon>
        <taxon>Kickxellomycotina</taxon>
        <taxon>Kickxellomycetes</taxon>
        <taxon>Kickxellales</taxon>
        <taxon>Kickxellaceae</taxon>
        <taxon>Coemansia</taxon>
    </lineage>
</organism>